<gene>
    <name evidence="1" type="ORF">PG997_001915</name>
</gene>
<evidence type="ECO:0000313" key="2">
    <source>
        <dbReference type="Proteomes" id="UP001433268"/>
    </source>
</evidence>
<name>A0ABR1X7V3_9PEZI</name>
<reference evidence="1 2" key="1">
    <citation type="submission" date="2023-01" db="EMBL/GenBank/DDBJ databases">
        <title>Analysis of 21 Apiospora genomes using comparative genomics revels a genus with tremendous synthesis potential of carbohydrate active enzymes and secondary metabolites.</title>
        <authorList>
            <person name="Sorensen T."/>
        </authorList>
    </citation>
    <scope>NUCLEOTIDE SEQUENCE [LARGE SCALE GENOMIC DNA]</scope>
    <source>
        <strain evidence="1 2">CBS 114990</strain>
    </source>
</reference>
<evidence type="ECO:0000313" key="1">
    <source>
        <dbReference type="EMBL" id="KAK8091554.1"/>
    </source>
</evidence>
<dbReference type="EMBL" id="JAQQWN010000003">
    <property type="protein sequence ID" value="KAK8091554.1"/>
    <property type="molecule type" value="Genomic_DNA"/>
</dbReference>
<dbReference type="Proteomes" id="UP001433268">
    <property type="component" value="Unassembled WGS sequence"/>
</dbReference>
<organism evidence="1 2">
    <name type="scientific">Apiospora hydei</name>
    <dbReference type="NCBI Taxonomy" id="1337664"/>
    <lineage>
        <taxon>Eukaryota</taxon>
        <taxon>Fungi</taxon>
        <taxon>Dikarya</taxon>
        <taxon>Ascomycota</taxon>
        <taxon>Pezizomycotina</taxon>
        <taxon>Sordariomycetes</taxon>
        <taxon>Xylariomycetidae</taxon>
        <taxon>Amphisphaeriales</taxon>
        <taxon>Apiosporaceae</taxon>
        <taxon>Apiospora</taxon>
    </lineage>
</organism>
<dbReference type="RefSeq" id="XP_066673526.1">
    <property type="nucleotide sequence ID" value="XM_066806230.1"/>
</dbReference>
<accession>A0ABR1X7V3</accession>
<comment type="caution">
    <text evidence="1">The sequence shown here is derived from an EMBL/GenBank/DDBJ whole genome shotgun (WGS) entry which is preliminary data.</text>
</comment>
<protein>
    <submittedName>
        <fullName evidence="1">Uncharacterized protein</fullName>
    </submittedName>
</protein>
<dbReference type="GeneID" id="92039290"/>
<proteinExistence type="predicted"/>
<sequence>MNVCQKLYCADSTSVVMRTEANLEALRRDCSYWDYDIHGVAVWGRAYDDQEFYVDVQWALGC</sequence>
<keyword evidence="2" id="KW-1185">Reference proteome</keyword>